<proteinExistence type="predicted"/>
<dbReference type="EMBL" id="VSRR010018600">
    <property type="protein sequence ID" value="MPC61508.1"/>
    <property type="molecule type" value="Genomic_DNA"/>
</dbReference>
<name>A0A5B7GX77_PORTR</name>
<reference evidence="2 3" key="1">
    <citation type="submission" date="2019-05" db="EMBL/GenBank/DDBJ databases">
        <title>Another draft genome of Portunus trituberculatus and its Hox gene families provides insights of decapod evolution.</title>
        <authorList>
            <person name="Jeong J.-H."/>
            <person name="Song I."/>
            <person name="Kim S."/>
            <person name="Choi T."/>
            <person name="Kim D."/>
            <person name="Ryu S."/>
            <person name="Kim W."/>
        </authorList>
    </citation>
    <scope>NUCLEOTIDE SEQUENCE [LARGE SCALE GENOMIC DNA]</scope>
    <source>
        <tissue evidence="2">Muscle</tissue>
    </source>
</reference>
<sequence>MWASGLKHMHGCWTGDENVINPLKWCSIDGRVCVLPLTFVSPAIPFTPLGLICRRVGVLGLQVTTAPLRLPTTIITTTTTSTTISTSIFTSTSTTVTSTTTPAFTSTTTFDSTTTTTSCINPSPPLYTPHSRPHQSGYGSACES</sequence>
<evidence type="ECO:0000313" key="3">
    <source>
        <dbReference type="Proteomes" id="UP000324222"/>
    </source>
</evidence>
<accession>A0A5B7GX77</accession>
<comment type="caution">
    <text evidence="2">The sequence shown here is derived from an EMBL/GenBank/DDBJ whole genome shotgun (WGS) entry which is preliminary data.</text>
</comment>
<organism evidence="2 3">
    <name type="scientific">Portunus trituberculatus</name>
    <name type="common">Swimming crab</name>
    <name type="synonym">Neptunus trituberculatus</name>
    <dbReference type="NCBI Taxonomy" id="210409"/>
    <lineage>
        <taxon>Eukaryota</taxon>
        <taxon>Metazoa</taxon>
        <taxon>Ecdysozoa</taxon>
        <taxon>Arthropoda</taxon>
        <taxon>Crustacea</taxon>
        <taxon>Multicrustacea</taxon>
        <taxon>Malacostraca</taxon>
        <taxon>Eumalacostraca</taxon>
        <taxon>Eucarida</taxon>
        <taxon>Decapoda</taxon>
        <taxon>Pleocyemata</taxon>
        <taxon>Brachyura</taxon>
        <taxon>Eubrachyura</taxon>
        <taxon>Portunoidea</taxon>
        <taxon>Portunidae</taxon>
        <taxon>Portuninae</taxon>
        <taxon>Portunus</taxon>
    </lineage>
</organism>
<protein>
    <submittedName>
        <fullName evidence="2">Uncharacterized protein</fullName>
    </submittedName>
</protein>
<keyword evidence="3" id="KW-1185">Reference proteome</keyword>
<dbReference type="Proteomes" id="UP000324222">
    <property type="component" value="Unassembled WGS sequence"/>
</dbReference>
<evidence type="ECO:0000256" key="1">
    <source>
        <dbReference type="SAM" id="MobiDB-lite"/>
    </source>
</evidence>
<feature type="region of interest" description="Disordered" evidence="1">
    <location>
        <begin position="121"/>
        <end position="144"/>
    </location>
</feature>
<gene>
    <name evidence="2" type="ORF">E2C01_055581</name>
</gene>
<dbReference type="AlphaFoldDB" id="A0A5B7GX77"/>
<evidence type="ECO:0000313" key="2">
    <source>
        <dbReference type="EMBL" id="MPC61508.1"/>
    </source>
</evidence>